<accession>A0AAD3T2V0</accession>
<dbReference type="AlphaFoldDB" id="A0AAD3T2V0"/>
<dbReference type="Proteomes" id="UP001279734">
    <property type="component" value="Unassembled WGS sequence"/>
</dbReference>
<gene>
    <name evidence="2" type="ORF">Nepgr_023826</name>
</gene>
<feature type="compositionally biased region" description="Polar residues" evidence="1">
    <location>
        <begin position="72"/>
        <end position="84"/>
    </location>
</feature>
<reference evidence="2" key="1">
    <citation type="submission" date="2023-05" db="EMBL/GenBank/DDBJ databases">
        <title>Nepenthes gracilis genome sequencing.</title>
        <authorList>
            <person name="Fukushima K."/>
        </authorList>
    </citation>
    <scope>NUCLEOTIDE SEQUENCE</scope>
    <source>
        <strain evidence="2">SING2019-196</strain>
    </source>
</reference>
<sequence length="133" mass="14509">MKNKAAVLAKRFISLLSSTMAVKSKADTLRARVSVFSLLKSRRLPLISHKIHALLHRNGDDNVQEEDGGGDQSNNGTDPSSGVSHSIAAEESREGDDEYPDLTPSVFEEEAVASTTIVVSLLLIDYLYLCTYN</sequence>
<protein>
    <submittedName>
        <fullName evidence="2">Uncharacterized protein</fullName>
    </submittedName>
</protein>
<evidence type="ECO:0000313" key="3">
    <source>
        <dbReference type="Proteomes" id="UP001279734"/>
    </source>
</evidence>
<name>A0AAD3T2V0_NEPGR</name>
<evidence type="ECO:0000256" key="1">
    <source>
        <dbReference type="SAM" id="MobiDB-lite"/>
    </source>
</evidence>
<comment type="caution">
    <text evidence="2">The sequence shown here is derived from an EMBL/GenBank/DDBJ whole genome shotgun (WGS) entry which is preliminary data.</text>
</comment>
<organism evidence="2 3">
    <name type="scientific">Nepenthes gracilis</name>
    <name type="common">Slender pitcher plant</name>
    <dbReference type="NCBI Taxonomy" id="150966"/>
    <lineage>
        <taxon>Eukaryota</taxon>
        <taxon>Viridiplantae</taxon>
        <taxon>Streptophyta</taxon>
        <taxon>Embryophyta</taxon>
        <taxon>Tracheophyta</taxon>
        <taxon>Spermatophyta</taxon>
        <taxon>Magnoliopsida</taxon>
        <taxon>eudicotyledons</taxon>
        <taxon>Gunneridae</taxon>
        <taxon>Pentapetalae</taxon>
        <taxon>Caryophyllales</taxon>
        <taxon>Nepenthaceae</taxon>
        <taxon>Nepenthes</taxon>
    </lineage>
</organism>
<keyword evidence="3" id="KW-1185">Reference proteome</keyword>
<feature type="region of interest" description="Disordered" evidence="1">
    <location>
        <begin position="58"/>
        <end position="104"/>
    </location>
</feature>
<proteinExistence type="predicted"/>
<evidence type="ECO:0000313" key="2">
    <source>
        <dbReference type="EMBL" id="GMH21983.1"/>
    </source>
</evidence>
<dbReference type="EMBL" id="BSYO01000024">
    <property type="protein sequence ID" value="GMH21983.1"/>
    <property type="molecule type" value="Genomic_DNA"/>
</dbReference>